<dbReference type="EMBL" id="CP048222">
    <property type="protein sequence ID" value="QHT72045.1"/>
    <property type="molecule type" value="Genomic_DNA"/>
</dbReference>
<keyword evidence="4" id="KW-0408">Iron</keyword>
<keyword evidence="7" id="KW-1185">Reference proteome</keyword>
<dbReference type="GO" id="GO:0019379">
    <property type="term" value="P:sulfate assimilation, phosphoadenylyl sulfate reduction by phosphoadenylyl-sulfate reductase (thioredoxin)"/>
    <property type="evidence" value="ECO:0007669"/>
    <property type="project" value="UniProtKB-UniRule"/>
</dbReference>
<evidence type="ECO:0000256" key="2">
    <source>
        <dbReference type="ARBA" id="ARBA00023002"/>
    </source>
</evidence>
<proteinExistence type="inferred from homology"/>
<dbReference type="InterPro" id="IPR004511">
    <property type="entry name" value="PAPS/APS_Rdtase"/>
</dbReference>
<accession>A0A6C0GUZ1</accession>
<feature type="binding site" evidence="4">
    <location>
        <position position="156"/>
    </location>
    <ligand>
        <name>[4Fe-4S] cluster</name>
        <dbReference type="ChEBI" id="CHEBI:49883"/>
    </ligand>
</feature>
<comment type="subcellular location">
    <subcellularLocation>
        <location evidence="4">Cytoplasm</location>
    </subcellularLocation>
</comment>
<comment type="catalytic activity">
    <reaction evidence="4">
        <text>[thioredoxin]-disulfide + sulfite + AMP + 2 H(+) = adenosine 5'-phosphosulfate + [thioredoxin]-dithiol</text>
        <dbReference type="Rhea" id="RHEA:21976"/>
        <dbReference type="Rhea" id="RHEA-COMP:10698"/>
        <dbReference type="Rhea" id="RHEA-COMP:10700"/>
        <dbReference type="ChEBI" id="CHEBI:15378"/>
        <dbReference type="ChEBI" id="CHEBI:17359"/>
        <dbReference type="ChEBI" id="CHEBI:29950"/>
        <dbReference type="ChEBI" id="CHEBI:50058"/>
        <dbReference type="ChEBI" id="CHEBI:58243"/>
        <dbReference type="ChEBI" id="CHEBI:456215"/>
        <dbReference type="EC" id="1.8.4.10"/>
    </reaction>
</comment>
<comment type="pathway">
    <text evidence="3 4">Sulfur metabolism; hydrogen sulfide biosynthesis; sulfite from sulfate.</text>
</comment>
<dbReference type="GO" id="GO:0070814">
    <property type="term" value="P:hydrogen sulfide biosynthetic process"/>
    <property type="evidence" value="ECO:0007669"/>
    <property type="project" value="UniProtKB-UniRule"/>
</dbReference>
<dbReference type="GO" id="GO:0043866">
    <property type="term" value="F:adenylyl-sulfate reductase (thioredoxin) activity"/>
    <property type="evidence" value="ECO:0007669"/>
    <property type="project" value="UniProtKB-EC"/>
</dbReference>
<dbReference type="Gene3D" id="3.40.50.620">
    <property type="entry name" value="HUPs"/>
    <property type="match status" value="1"/>
</dbReference>
<keyword evidence="4" id="KW-0963">Cytoplasm</keyword>
<evidence type="ECO:0000259" key="5">
    <source>
        <dbReference type="Pfam" id="PF01507"/>
    </source>
</evidence>
<dbReference type="PIRSF" id="PIRSF000857">
    <property type="entry name" value="PAPS_reductase"/>
    <property type="match status" value="1"/>
</dbReference>
<keyword evidence="4" id="KW-0479">Metal-binding</keyword>
<dbReference type="HAMAP" id="MF_00063">
    <property type="entry name" value="CysH"/>
    <property type="match status" value="1"/>
</dbReference>
<dbReference type="GO" id="GO:0051539">
    <property type="term" value="F:4 iron, 4 sulfur cluster binding"/>
    <property type="evidence" value="ECO:0007669"/>
    <property type="project" value="UniProtKB-UniRule"/>
</dbReference>
<feature type="active site" description="Nucleophile; cysteine thiosulfonate intermediate" evidence="4">
    <location>
        <position position="259"/>
    </location>
</feature>
<feature type="binding site" evidence="4">
    <location>
        <position position="237"/>
    </location>
    <ligand>
        <name>[4Fe-4S] cluster</name>
        <dbReference type="ChEBI" id="CHEBI:49883"/>
    </ligand>
</feature>
<keyword evidence="4" id="KW-0411">Iron-sulfur</keyword>
<comment type="function">
    <text evidence="4">Catalyzes the formation of sulfite from adenosine 5'-phosphosulfate (APS) using thioredoxin as an electron donor.</text>
</comment>
<evidence type="ECO:0000256" key="1">
    <source>
        <dbReference type="ARBA" id="ARBA00009732"/>
    </source>
</evidence>
<comment type="similarity">
    <text evidence="1 4">Belongs to the PAPS reductase family. CysH subfamily.</text>
</comment>
<dbReference type="InterPro" id="IPR002500">
    <property type="entry name" value="PAPS_reduct_dom"/>
</dbReference>
<comment type="cofactor">
    <cofactor evidence="4">
        <name>[4Fe-4S] cluster</name>
        <dbReference type="ChEBI" id="CHEBI:49883"/>
    </cofactor>
    <text evidence="4">Binds 1 [4Fe-4S] cluster per subunit.</text>
</comment>
<dbReference type="KEGG" id="rhoz:GXP67_16230"/>
<evidence type="ECO:0000313" key="6">
    <source>
        <dbReference type="EMBL" id="QHT72045.1"/>
    </source>
</evidence>
<dbReference type="SUPFAM" id="SSF52402">
    <property type="entry name" value="Adenine nucleotide alpha hydrolases-like"/>
    <property type="match status" value="1"/>
</dbReference>
<dbReference type="PANTHER" id="PTHR46509">
    <property type="entry name" value="PHOSPHOADENOSINE PHOSPHOSULFATE REDUCTASE"/>
    <property type="match status" value="1"/>
</dbReference>
<dbReference type="GO" id="GO:0004604">
    <property type="term" value="F:phosphoadenylyl-sulfate reductase (thioredoxin) activity"/>
    <property type="evidence" value="ECO:0007669"/>
    <property type="project" value="UniProtKB-UniRule"/>
</dbReference>
<gene>
    <name evidence="4" type="primary">cysH</name>
    <name evidence="6" type="ORF">GXP67_16230</name>
</gene>
<name>A0A6C0GUZ1_9BACT</name>
<feature type="domain" description="Phosphoadenosine phosphosulphate reductase" evidence="5">
    <location>
        <begin position="77"/>
        <end position="242"/>
    </location>
</feature>
<dbReference type="AlphaFoldDB" id="A0A6C0GUZ1"/>
<dbReference type="PANTHER" id="PTHR46509:SF1">
    <property type="entry name" value="PHOSPHOADENOSINE PHOSPHOSULFATE REDUCTASE"/>
    <property type="match status" value="1"/>
</dbReference>
<evidence type="ECO:0000256" key="4">
    <source>
        <dbReference type="HAMAP-Rule" id="MF_00063"/>
    </source>
</evidence>
<dbReference type="GO" id="GO:0005737">
    <property type="term" value="C:cytoplasm"/>
    <property type="evidence" value="ECO:0007669"/>
    <property type="project" value="UniProtKB-SubCell"/>
</dbReference>
<dbReference type="Pfam" id="PF01507">
    <property type="entry name" value="PAPS_reduct"/>
    <property type="match status" value="1"/>
</dbReference>
<evidence type="ECO:0000313" key="7">
    <source>
        <dbReference type="Proteomes" id="UP000480178"/>
    </source>
</evidence>
<feature type="binding site" evidence="4">
    <location>
        <position position="240"/>
    </location>
    <ligand>
        <name>[4Fe-4S] cluster</name>
        <dbReference type="ChEBI" id="CHEBI:49883"/>
    </ligand>
</feature>
<dbReference type="Proteomes" id="UP000480178">
    <property type="component" value="Chromosome"/>
</dbReference>
<protein>
    <recommendedName>
        <fullName evidence="4">Adenosine 5'-phosphosulfate reductase</fullName>
        <shortName evidence="4">APS reductase</shortName>
        <ecNumber evidence="4">1.8.4.10</ecNumber>
    </recommendedName>
    <alternativeName>
        <fullName evidence="4">5'-adenylylsulfate reductase</fullName>
    </alternativeName>
    <alternativeName>
        <fullName evidence="4">Thioredoxin-dependent 5'-adenylylsulfate reductase</fullName>
    </alternativeName>
</protein>
<feature type="binding site" evidence="4">
    <location>
        <position position="157"/>
    </location>
    <ligand>
        <name>[4Fe-4S] cluster</name>
        <dbReference type="ChEBI" id="CHEBI:49883"/>
    </ligand>
</feature>
<reference evidence="6 7" key="1">
    <citation type="submission" date="2020-01" db="EMBL/GenBank/DDBJ databases">
        <authorList>
            <person name="Kim M.K."/>
        </authorList>
    </citation>
    <scope>NUCLEOTIDE SEQUENCE [LARGE SCALE GENOMIC DNA]</scope>
    <source>
        <strain evidence="6 7">172606-1</strain>
    </source>
</reference>
<evidence type="ECO:0000256" key="3">
    <source>
        <dbReference type="ARBA" id="ARBA00024327"/>
    </source>
</evidence>
<dbReference type="InterPro" id="IPR014729">
    <property type="entry name" value="Rossmann-like_a/b/a_fold"/>
</dbReference>
<sequence length="263" mass="30343">MQAIRNGIKGDFAEKVNQLNELTASFVPQAIKITPSAEKKAERKPYDIEELNERYEKLTIDERILELYKDFGPEDVLLTSSFAGNSALLLHLFARLTGSKQKVHFIDTGYHFPETLAYKEKLTQMYNLNVIDLKAEVWKHRFTSEYNMWTKDPDLCCKVNKTEPLDAISGNYQVWVSGLIHTQNEHRKGLRLFEEKNGILKFYPILDITPEERDMYILTHDLHFHPLVFEGYGSIGCTHCTVKGTGREGRWFGQAKTECGLHI</sequence>
<keyword evidence="2 4" id="KW-0560">Oxidoreductase</keyword>
<dbReference type="EC" id="1.8.4.10" evidence="4"/>
<dbReference type="NCBIfam" id="NF002537">
    <property type="entry name" value="PRK02090.1"/>
    <property type="match status" value="1"/>
</dbReference>
<organism evidence="6 7">
    <name type="scientific">Rhodocytophaga rosea</name>
    <dbReference type="NCBI Taxonomy" id="2704465"/>
    <lineage>
        <taxon>Bacteria</taxon>
        <taxon>Pseudomonadati</taxon>
        <taxon>Bacteroidota</taxon>
        <taxon>Cytophagia</taxon>
        <taxon>Cytophagales</taxon>
        <taxon>Rhodocytophagaceae</taxon>
        <taxon>Rhodocytophaga</taxon>
    </lineage>
</organism>
<dbReference type="GO" id="GO:0046872">
    <property type="term" value="F:metal ion binding"/>
    <property type="evidence" value="ECO:0007669"/>
    <property type="project" value="UniProtKB-KW"/>
</dbReference>